<name>A0ACC0P2U1_RHOML</name>
<protein>
    <submittedName>
        <fullName evidence="1">Uncharacterized protein</fullName>
    </submittedName>
</protein>
<proteinExistence type="predicted"/>
<sequence length="607" mass="69404">MKRYFRSVESFSTPTSNNDPPKQSHLEVDLPDLPSDLGLRPPITDYEPNIQEQVHRAYLLKGPCQPRNHKFPQRDFSGSLRRFTPPWFEEGESWMEYSISQDAIFCLCCYLFKPEIGDQGGGDSFVGQDFKNWKKMDRLKKHEGGINSAHNRASKKCLDLLNQKQHIETIITKQSDEAKRDYRVRLTASINCIKFLLRQGLPFRGHDESELSSNQGNFLELLKFLVEHNEVVRAVALKNAPENLKLTSPDIRKDICNAIAVETTNAIIIELGDGLFSILLDESRDVSMKEQMAVALKYIDKRALVAVAKKHIHISNLFTLISNIFNVVGASCKRCDTFRDKRAERIFEALSNDEILSGRGLNQESTLVRASDTRWGSHHGTLLSLLHMFSTVIDVLDVIVQDGNSEQKSDAFRLLKEMQSFEFAFSLHLMSSILGITNELSQALQRKDQDIVNAMRLVQVCKDRLQLMRDSGWDSLMEEVATFCDANSIDVPSMDGTYICQGRSRRRAQATTNLHHYHFELLNTVVDRQLQELNSRFNEVNTELLLCVACLHPSDSFTSFDKKRLVRLAEFYPKDLSDIELWALPNQLENFIRDVRSSEGVFGFERT</sequence>
<keyword evidence="2" id="KW-1185">Reference proteome</keyword>
<comment type="caution">
    <text evidence="1">The sequence shown here is derived from an EMBL/GenBank/DDBJ whole genome shotgun (WGS) entry which is preliminary data.</text>
</comment>
<reference evidence="1" key="1">
    <citation type="submission" date="2022-02" db="EMBL/GenBank/DDBJ databases">
        <title>Plant Genome Project.</title>
        <authorList>
            <person name="Zhang R.-G."/>
        </authorList>
    </citation>
    <scope>NUCLEOTIDE SEQUENCE</scope>
    <source>
        <strain evidence="1">AT1</strain>
    </source>
</reference>
<dbReference type="Proteomes" id="UP001062846">
    <property type="component" value="Chromosome 4"/>
</dbReference>
<dbReference type="EMBL" id="CM046391">
    <property type="protein sequence ID" value="KAI8559486.1"/>
    <property type="molecule type" value="Genomic_DNA"/>
</dbReference>
<gene>
    <name evidence="1" type="ORF">RHMOL_Rhmol04G0177600</name>
</gene>
<accession>A0ACC0P2U1</accession>
<evidence type="ECO:0000313" key="2">
    <source>
        <dbReference type="Proteomes" id="UP001062846"/>
    </source>
</evidence>
<evidence type="ECO:0000313" key="1">
    <source>
        <dbReference type="EMBL" id="KAI8559486.1"/>
    </source>
</evidence>
<organism evidence="1 2">
    <name type="scientific">Rhododendron molle</name>
    <name type="common">Chinese azalea</name>
    <name type="synonym">Azalea mollis</name>
    <dbReference type="NCBI Taxonomy" id="49168"/>
    <lineage>
        <taxon>Eukaryota</taxon>
        <taxon>Viridiplantae</taxon>
        <taxon>Streptophyta</taxon>
        <taxon>Embryophyta</taxon>
        <taxon>Tracheophyta</taxon>
        <taxon>Spermatophyta</taxon>
        <taxon>Magnoliopsida</taxon>
        <taxon>eudicotyledons</taxon>
        <taxon>Gunneridae</taxon>
        <taxon>Pentapetalae</taxon>
        <taxon>asterids</taxon>
        <taxon>Ericales</taxon>
        <taxon>Ericaceae</taxon>
        <taxon>Ericoideae</taxon>
        <taxon>Rhodoreae</taxon>
        <taxon>Rhododendron</taxon>
    </lineage>
</organism>